<evidence type="ECO:0000256" key="1">
    <source>
        <dbReference type="ARBA" id="ARBA00022723"/>
    </source>
</evidence>
<proteinExistence type="predicted"/>
<dbReference type="InterPro" id="IPR004360">
    <property type="entry name" value="Glyas_Fos-R_dOase_dom"/>
</dbReference>
<sequence>MAFDEQRLRKMTRPHGLPYRITKIGHVVLNVSDLERSVRFYTETLGFQVSDIYPTDMVPGGMVFMRCNTDHHGVALVGGLDGPADARELHHMAFEVGTLDEVLQARAHLEASGITIDFHGRRRAGCQIAVEFRDPDGHRLEIYWGLDTVGNDGTVRPAAEWKWAHSLEEAVDDPVRGQDTTLMNPGLLRR</sequence>
<dbReference type="PROSITE" id="PS51819">
    <property type="entry name" value="VOC"/>
    <property type="match status" value="1"/>
</dbReference>
<feature type="domain" description="VOC" evidence="2">
    <location>
        <begin position="23"/>
        <end position="145"/>
    </location>
</feature>
<dbReference type="InterPro" id="IPR037523">
    <property type="entry name" value="VOC_core"/>
</dbReference>
<dbReference type="PANTHER" id="PTHR43048:SF3">
    <property type="entry name" value="METHYLMALONYL-COA EPIMERASE, MITOCHONDRIAL"/>
    <property type="match status" value="1"/>
</dbReference>
<evidence type="ECO:0000313" key="4">
    <source>
        <dbReference type="Proteomes" id="UP001595528"/>
    </source>
</evidence>
<dbReference type="Pfam" id="PF00903">
    <property type="entry name" value="Glyoxalase"/>
    <property type="match status" value="1"/>
</dbReference>
<dbReference type="InterPro" id="IPR051785">
    <property type="entry name" value="MMCE/EMCE_epimerase"/>
</dbReference>
<dbReference type="PANTHER" id="PTHR43048">
    <property type="entry name" value="METHYLMALONYL-COA EPIMERASE"/>
    <property type="match status" value="1"/>
</dbReference>
<evidence type="ECO:0000259" key="2">
    <source>
        <dbReference type="PROSITE" id="PS51819"/>
    </source>
</evidence>
<dbReference type="InterPro" id="IPR029068">
    <property type="entry name" value="Glyas_Bleomycin-R_OHBP_Dase"/>
</dbReference>
<dbReference type="EMBL" id="JBHRTR010000031">
    <property type="protein sequence ID" value="MFC3229204.1"/>
    <property type="molecule type" value="Genomic_DNA"/>
</dbReference>
<keyword evidence="1" id="KW-0479">Metal-binding</keyword>
<reference evidence="4" key="1">
    <citation type="journal article" date="2019" name="Int. J. Syst. Evol. Microbiol.">
        <title>The Global Catalogue of Microorganisms (GCM) 10K type strain sequencing project: providing services to taxonomists for standard genome sequencing and annotation.</title>
        <authorList>
            <consortium name="The Broad Institute Genomics Platform"/>
            <consortium name="The Broad Institute Genome Sequencing Center for Infectious Disease"/>
            <person name="Wu L."/>
            <person name="Ma J."/>
        </authorList>
    </citation>
    <scope>NUCLEOTIDE SEQUENCE [LARGE SCALE GENOMIC DNA]</scope>
    <source>
        <strain evidence="4">KCTC 42964</strain>
    </source>
</reference>
<dbReference type="SUPFAM" id="SSF54593">
    <property type="entry name" value="Glyoxalase/Bleomycin resistance protein/Dihydroxybiphenyl dioxygenase"/>
    <property type="match status" value="1"/>
</dbReference>
<dbReference type="Proteomes" id="UP001595528">
    <property type="component" value="Unassembled WGS sequence"/>
</dbReference>
<dbReference type="PROSITE" id="PS00934">
    <property type="entry name" value="GLYOXALASE_I_1"/>
    <property type="match status" value="1"/>
</dbReference>
<gene>
    <name evidence="3" type="ORF">ACFOGJ_18300</name>
</gene>
<dbReference type="RefSeq" id="WP_379903188.1">
    <property type="nucleotide sequence ID" value="NZ_JBHRTR010000031.1"/>
</dbReference>
<name>A0ABV7L3Q6_9PROT</name>
<protein>
    <submittedName>
        <fullName evidence="3">VOC family protein</fullName>
    </submittedName>
</protein>
<comment type="caution">
    <text evidence="3">The sequence shown here is derived from an EMBL/GenBank/DDBJ whole genome shotgun (WGS) entry which is preliminary data.</text>
</comment>
<keyword evidence="4" id="KW-1185">Reference proteome</keyword>
<evidence type="ECO:0000313" key="3">
    <source>
        <dbReference type="EMBL" id="MFC3229204.1"/>
    </source>
</evidence>
<accession>A0ABV7L3Q6</accession>
<dbReference type="InterPro" id="IPR018146">
    <property type="entry name" value="Glyoxalase_1_CS"/>
</dbReference>
<organism evidence="3 4">
    <name type="scientific">Marinibaculum pumilum</name>
    <dbReference type="NCBI Taxonomy" id="1766165"/>
    <lineage>
        <taxon>Bacteria</taxon>
        <taxon>Pseudomonadati</taxon>
        <taxon>Pseudomonadota</taxon>
        <taxon>Alphaproteobacteria</taxon>
        <taxon>Rhodospirillales</taxon>
        <taxon>Rhodospirillaceae</taxon>
        <taxon>Marinibaculum</taxon>
    </lineage>
</organism>
<dbReference type="Gene3D" id="3.10.180.10">
    <property type="entry name" value="2,3-Dihydroxybiphenyl 1,2-Dioxygenase, domain 1"/>
    <property type="match status" value="1"/>
</dbReference>